<dbReference type="Proteomes" id="UP000237271">
    <property type="component" value="Unassembled WGS sequence"/>
</dbReference>
<protein>
    <submittedName>
        <fullName evidence="2">Uncharacterized protein</fullName>
    </submittedName>
</protein>
<name>A0A2P4XNS2_9STRA</name>
<accession>A0A2P4XNS2</accession>
<reference evidence="2 3" key="1">
    <citation type="journal article" date="2017" name="Genome Biol. Evol.">
        <title>Phytophthora megakarya and P. palmivora, closely related causal agents of cacao black pod rot, underwent increases in genome sizes and gene numbers by different mechanisms.</title>
        <authorList>
            <person name="Ali S.S."/>
            <person name="Shao J."/>
            <person name="Lary D.J."/>
            <person name="Kronmiller B."/>
            <person name="Shen D."/>
            <person name="Strem M.D."/>
            <person name="Amoako-Attah I."/>
            <person name="Akrofi A.Y."/>
            <person name="Begoude B.A."/>
            <person name="Ten Hoopen G.M."/>
            <person name="Coulibaly K."/>
            <person name="Kebe B.I."/>
            <person name="Melnick R.L."/>
            <person name="Guiltinan M.J."/>
            <person name="Tyler B.M."/>
            <person name="Meinhardt L.W."/>
            <person name="Bailey B.A."/>
        </authorList>
    </citation>
    <scope>NUCLEOTIDE SEQUENCE [LARGE SCALE GENOMIC DNA]</scope>
    <source>
        <strain evidence="3">sbr112.9</strain>
    </source>
</reference>
<feature type="coiled-coil region" evidence="1">
    <location>
        <begin position="19"/>
        <end position="106"/>
    </location>
</feature>
<evidence type="ECO:0000313" key="2">
    <source>
        <dbReference type="EMBL" id="POM67149.1"/>
    </source>
</evidence>
<gene>
    <name evidence="2" type="ORF">PHPALM_16898</name>
</gene>
<proteinExistence type="predicted"/>
<dbReference type="EMBL" id="NCKW01009469">
    <property type="protein sequence ID" value="POM67149.1"/>
    <property type="molecule type" value="Genomic_DNA"/>
</dbReference>
<evidence type="ECO:0000313" key="3">
    <source>
        <dbReference type="Proteomes" id="UP000237271"/>
    </source>
</evidence>
<keyword evidence="1" id="KW-0175">Coiled coil</keyword>
<sequence length="123" mass="14388">MGDLHRHLDHLRSQAKPFAKFCQDRYNTLIQELENANIQLVESRSAVEELDEKLDRVSKLQEDYSELQATFSNIQLVESRSAVEELEEKLDRVSKLQEDYSELQATFKSTILCLEDEIETLNR</sequence>
<organism evidence="2 3">
    <name type="scientific">Phytophthora palmivora</name>
    <dbReference type="NCBI Taxonomy" id="4796"/>
    <lineage>
        <taxon>Eukaryota</taxon>
        <taxon>Sar</taxon>
        <taxon>Stramenopiles</taxon>
        <taxon>Oomycota</taxon>
        <taxon>Peronosporomycetes</taxon>
        <taxon>Peronosporales</taxon>
        <taxon>Peronosporaceae</taxon>
        <taxon>Phytophthora</taxon>
    </lineage>
</organism>
<comment type="caution">
    <text evidence="2">The sequence shown here is derived from an EMBL/GenBank/DDBJ whole genome shotgun (WGS) entry which is preliminary data.</text>
</comment>
<dbReference type="OrthoDB" id="145754at2759"/>
<keyword evidence="3" id="KW-1185">Reference proteome</keyword>
<dbReference type="AlphaFoldDB" id="A0A2P4XNS2"/>
<evidence type="ECO:0000256" key="1">
    <source>
        <dbReference type="SAM" id="Coils"/>
    </source>
</evidence>